<keyword evidence="2" id="KW-1185">Reference proteome</keyword>
<protein>
    <submittedName>
        <fullName evidence="1">Uncharacterized protein</fullName>
    </submittedName>
</protein>
<dbReference type="Proteomes" id="UP001447842">
    <property type="component" value="Chromosome"/>
</dbReference>
<proteinExistence type="predicted"/>
<reference evidence="1 2" key="1">
    <citation type="submission" date="2024-03" db="EMBL/GenBank/DDBJ databases">
        <title>Sulfurimonas sp. HSL3-1.</title>
        <authorList>
            <person name="Wang S."/>
        </authorList>
    </citation>
    <scope>NUCLEOTIDE SEQUENCE [LARGE SCALE GENOMIC DNA]</scope>
    <source>
        <strain evidence="1 2">HSL3-1</strain>
    </source>
</reference>
<evidence type="ECO:0000313" key="2">
    <source>
        <dbReference type="Proteomes" id="UP001447842"/>
    </source>
</evidence>
<accession>A0ABZ3HA72</accession>
<dbReference type="EMBL" id="CP147920">
    <property type="protein sequence ID" value="XAU15214.1"/>
    <property type="molecule type" value="Genomic_DNA"/>
</dbReference>
<evidence type="ECO:0000313" key="1">
    <source>
        <dbReference type="EMBL" id="XAU15214.1"/>
    </source>
</evidence>
<sequence length="46" mass="5697">MFRFPMICSDDVDEDFLEEEPEEWEDAVCEDPYWDEEDDNEVEWCD</sequence>
<gene>
    <name evidence="1" type="ORF">WCY31_00590</name>
</gene>
<dbReference type="RefSeq" id="WP_345972777.1">
    <property type="nucleotide sequence ID" value="NZ_CP147920.1"/>
</dbReference>
<organism evidence="1 2">
    <name type="scientific">Sulfurimonas diazotrophicus</name>
    <dbReference type="NCBI Taxonomy" id="3131939"/>
    <lineage>
        <taxon>Bacteria</taxon>
        <taxon>Pseudomonadati</taxon>
        <taxon>Campylobacterota</taxon>
        <taxon>Epsilonproteobacteria</taxon>
        <taxon>Campylobacterales</taxon>
        <taxon>Sulfurimonadaceae</taxon>
        <taxon>Sulfurimonas</taxon>
    </lineage>
</organism>
<name>A0ABZ3HA72_9BACT</name>